<dbReference type="OrthoDB" id="5443996at2"/>
<dbReference type="PANTHER" id="PTHR45947:SF14">
    <property type="entry name" value="SLL1723 PROTEIN"/>
    <property type="match status" value="1"/>
</dbReference>
<dbReference type="EMBL" id="BEXT01000001">
    <property type="protein sequence ID" value="GBC63210.1"/>
    <property type="molecule type" value="Genomic_DNA"/>
</dbReference>
<keyword evidence="4" id="KW-1185">Reference proteome</keyword>
<dbReference type="InterPro" id="IPR001296">
    <property type="entry name" value="Glyco_trans_1"/>
</dbReference>
<proteinExistence type="predicted"/>
<dbReference type="PANTHER" id="PTHR45947">
    <property type="entry name" value="SULFOQUINOVOSYL TRANSFERASE SQD2"/>
    <property type="match status" value="1"/>
</dbReference>
<dbReference type="Pfam" id="PF00534">
    <property type="entry name" value="Glycos_transf_1"/>
    <property type="match status" value="1"/>
</dbReference>
<evidence type="ECO:0000259" key="2">
    <source>
        <dbReference type="Pfam" id="PF00534"/>
    </source>
</evidence>
<reference evidence="4" key="2">
    <citation type="submission" date="2019-01" db="EMBL/GenBank/DDBJ databases">
        <title>Genome sequence of Desulfonema ishimotonii strain Tokyo 01.</title>
        <authorList>
            <person name="Fukui M."/>
        </authorList>
    </citation>
    <scope>NUCLEOTIDE SEQUENCE [LARGE SCALE GENOMIC DNA]</scope>
    <source>
        <strain evidence="4">Tokyo 01</strain>
    </source>
</reference>
<name>A0A401G1W7_9BACT</name>
<gene>
    <name evidence="3" type="ORF">DENIS_4204</name>
</gene>
<dbReference type="SUPFAM" id="SSF53756">
    <property type="entry name" value="UDP-Glycosyltransferase/glycogen phosphorylase"/>
    <property type="match status" value="1"/>
</dbReference>
<protein>
    <submittedName>
        <fullName evidence="3">Glycosyl transferase group 1</fullName>
    </submittedName>
</protein>
<dbReference type="Proteomes" id="UP000288096">
    <property type="component" value="Unassembled WGS sequence"/>
</dbReference>
<reference evidence="4" key="1">
    <citation type="submission" date="2017-11" db="EMBL/GenBank/DDBJ databases">
        <authorList>
            <person name="Watanabe M."/>
            <person name="Kojima H."/>
        </authorList>
    </citation>
    <scope>NUCLEOTIDE SEQUENCE [LARGE SCALE GENOMIC DNA]</scope>
    <source>
        <strain evidence="4">Tokyo 01</strain>
    </source>
</reference>
<dbReference type="AlphaFoldDB" id="A0A401G1W7"/>
<feature type="coiled-coil region" evidence="1">
    <location>
        <begin position="342"/>
        <end position="369"/>
    </location>
</feature>
<dbReference type="GO" id="GO:0016757">
    <property type="term" value="F:glycosyltransferase activity"/>
    <property type="evidence" value="ECO:0007669"/>
    <property type="project" value="InterPro"/>
</dbReference>
<sequence>MRIAFYAPFKPLGHPHPSGDRVIASGLYHFLAGRGHDIRTVSRMRTRWIYRKPWQWPGVIREYRRSRRQIIRNRPDLWLTYHTYYKAPDVLGPYVARQSGIPYVIFQGIFSTKRRKKLNTLPGYLLNTHALRSARHVFTNRLEDLKNLRRLLPESRLSHIGPGIFPEDFRSDPRARDALRRAWGVGDEPVVLSAAMFRPDVKTEGLAWVIRSCARLMQRGLRFHLVVAGDGKERRRLAALARPCAGRIRFVGKVPRAEMHRFYSAGDLFAFPGIRESLGMVFLESQSCGLPVVAFDNGGIPEVVADRKTGFLVPPFDEDLFDHTLEVLILNKELRRDMGRKARRHVRNLHDLNRNYRQMERVLHQISGEKYHEPS</sequence>
<accession>A0A401G1W7</accession>
<keyword evidence="1" id="KW-0175">Coiled coil</keyword>
<comment type="caution">
    <text evidence="3">The sequence shown here is derived from an EMBL/GenBank/DDBJ whole genome shotgun (WGS) entry which is preliminary data.</text>
</comment>
<dbReference type="InterPro" id="IPR050194">
    <property type="entry name" value="Glycosyltransferase_grp1"/>
</dbReference>
<dbReference type="RefSeq" id="WP_124330308.1">
    <property type="nucleotide sequence ID" value="NZ_BEXT01000001.1"/>
</dbReference>
<evidence type="ECO:0000313" key="3">
    <source>
        <dbReference type="EMBL" id="GBC63210.1"/>
    </source>
</evidence>
<dbReference type="Gene3D" id="3.40.50.2000">
    <property type="entry name" value="Glycogen Phosphorylase B"/>
    <property type="match status" value="2"/>
</dbReference>
<dbReference type="CDD" id="cd03801">
    <property type="entry name" value="GT4_PimA-like"/>
    <property type="match status" value="1"/>
</dbReference>
<organism evidence="3 4">
    <name type="scientific">Desulfonema ishimotonii</name>
    <dbReference type="NCBI Taxonomy" id="45657"/>
    <lineage>
        <taxon>Bacteria</taxon>
        <taxon>Pseudomonadati</taxon>
        <taxon>Thermodesulfobacteriota</taxon>
        <taxon>Desulfobacteria</taxon>
        <taxon>Desulfobacterales</taxon>
        <taxon>Desulfococcaceae</taxon>
        <taxon>Desulfonema</taxon>
    </lineage>
</organism>
<evidence type="ECO:0000256" key="1">
    <source>
        <dbReference type="SAM" id="Coils"/>
    </source>
</evidence>
<keyword evidence="3" id="KW-0808">Transferase</keyword>
<evidence type="ECO:0000313" key="4">
    <source>
        <dbReference type="Proteomes" id="UP000288096"/>
    </source>
</evidence>
<feature type="domain" description="Glycosyl transferase family 1" evidence="2">
    <location>
        <begin position="179"/>
        <end position="344"/>
    </location>
</feature>